<dbReference type="STRING" id="56110.Oscil6304_0394"/>
<accession>K9TDQ6</accession>
<protein>
    <submittedName>
        <fullName evidence="1">Uncharacterized protein</fullName>
    </submittedName>
</protein>
<dbReference type="RefSeq" id="WP_015146794.1">
    <property type="nucleotide sequence ID" value="NC_019693.1"/>
</dbReference>
<gene>
    <name evidence="1" type="ORF">Oscil6304_0394</name>
</gene>
<dbReference type="OrthoDB" id="496018at2"/>
<evidence type="ECO:0000313" key="2">
    <source>
        <dbReference type="Proteomes" id="UP000010367"/>
    </source>
</evidence>
<dbReference type="AlphaFoldDB" id="K9TDQ6"/>
<evidence type="ECO:0000313" key="1">
    <source>
        <dbReference type="EMBL" id="AFY80144.1"/>
    </source>
</evidence>
<dbReference type="KEGG" id="oac:Oscil6304_0394"/>
<reference evidence="1 2" key="1">
    <citation type="submission" date="2012-06" db="EMBL/GenBank/DDBJ databases">
        <title>Finished chromosome of genome of Oscillatoria acuminata PCC 6304.</title>
        <authorList>
            <consortium name="US DOE Joint Genome Institute"/>
            <person name="Gugger M."/>
            <person name="Coursin T."/>
            <person name="Rippka R."/>
            <person name="Tandeau De Marsac N."/>
            <person name="Huntemann M."/>
            <person name="Wei C.-L."/>
            <person name="Han J."/>
            <person name="Detter J.C."/>
            <person name="Han C."/>
            <person name="Tapia R."/>
            <person name="Davenport K."/>
            <person name="Daligault H."/>
            <person name="Erkkila T."/>
            <person name="Gu W."/>
            <person name="Munk A.C.C."/>
            <person name="Teshima H."/>
            <person name="Xu Y."/>
            <person name="Chain P."/>
            <person name="Chen A."/>
            <person name="Krypides N."/>
            <person name="Mavromatis K."/>
            <person name="Markowitz V."/>
            <person name="Szeto E."/>
            <person name="Ivanova N."/>
            <person name="Mikhailova N."/>
            <person name="Ovchinnikova G."/>
            <person name="Pagani I."/>
            <person name="Pati A."/>
            <person name="Goodwin L."/>
            <person name="Peters L."/>
            <person name="Pitluck S."/>
            <person name="Woyke T."/>
            <person name="Kerfeld C."/>
        </authorList>
    </citation>
    <scope>NUCLEOTIDE SEQUENCE [LARGE SCALE GENOMIC DNA]</scope>
    <source>
        <strain evidence="1 2">PCC 6304</strain>
    </source>
</reference>
<keyword evidence="2" id="KW-1185">Reference proteome</keyword>
<name>K9TDQ6_9CYAN</name>
<organism evidence="1 2">
    <name type="scientific">Oscillatoria acuminata PCC 6304</name>
    <dbReference type="NCBI Taxonomy" id="56110"/>
    <lineage>
        <taxon>Bacteria</taxon>
        <taxon>Bacillati</taxon>
        <taxon>Cyanobacteriota</taxon>
        <taxon>Cyanophyceae</taxon>
        <taxon>Oscillatoriophycideae</taxon>
        <taxon>Oscillatoriales</taxon>
        <taxon>Oscillatoriaceae</taxon>
        <taxon>Oscillatoria</taxon>
    </lineage>
</organism>
<dbReference type="InParanoid" id="K9TDQ6"/>
<dbReference type="EMBL" id="CP003607">
    <property type="protein sequence ID" value="AFY80144.1"/>
    <property type="molecule type" value="Genomic_DNA"/>
</dbReference>
<dbReference type="HOGENOM" id="CLU_1625415_0_0_3"/>
<sequence>MIMPSIPRNTLEPISTKNSWNNVYYSPVLIPRTGESKPSPAVSSASELVQTLSKIKGVKRVRAIAPRPTDLHWLQFDLALQPDSELSDESWEKIQNLIIDAEWSLRDSTQEKWYFHAEVVENYETIREGAKVIVNSDKKSFDSSITHLTNRSDFIPRLKVLTP</sequence>
<dbReference type="Proteomes" id="UP000010367">
    <property type="component" value="Chromosome"/>
</dbReference>
<proteinExistence type="predicted"/>